<evidence type="ECO:0000313" key="2">
    <source>
        <dbReference type="Proteomes" id="UP000002541"/>
    </source>
</evidence>
<name>Q1A0J9_9CAUD</name>
<dbReference type="EMBL" id="DQ398043">
    <property type="protein sequence ID" value="ABE67337.1"/>
    <property type="molecule type" value="Genomic_DNA"/>
</dbReference>
<dbReference type="Proteomes" id="UP000002541">
    <property type="component" value="Segment"/>
</dbReference>
<dbReference type="KEGG" id="vg:4156954"/>
<sequence length="60" mass="6508">MVNSLRREPMIHFKLPYTDPGTGQSVFLVVRKYLDTGQHSTLATCTTTTAADLIVAALGV</sequence>
<gene>
    <name evidence="1" type="primary">18</name>
    <name evidence="1" type="ORF">PBI_CHE12_18</name>
</gene>
<protein>
    <submittedName>
        <fullName evidence="1">Uncharacterized protein</fullName>
    </submittedName>
</protein>
<keyword evidence="2" id="KW-1185">Reference proteome</keyword>
<proteinExistence type="predicted"/>
<accession>Q1A0J9</accession>
<organism evidence="1 2">
    <name type="scientific">Mycobacterium phage Che12</name>
    <dbReference type="NCBI Taxonomy" id="2911435"/>
    <lineage>
        <taxon>Viruses</taxon>
        <taxon>Duplodnaviria</taxon>
        <taxon>Heunggongvirae</taxon>
        <taxon>Uroviricota</taxon>
        <taxon>Caudoviricetes</taxon>
        <taxon>Fromanvirus</taxon>
        <taxon>Fromanvirus Che12</taxon>
    </lineage>
</organism>
<evidence type="ECO:0000313" key="1">
    <source>
        <dbReference type="EMBL" id="ABE67337.1"/>
    </source>
</evidence>
<reference evidence="1 2" key="1">
    <citation type="journal article" date="2006" name="PLoS Genet.">
        <title>Exploring the mycobacteriophage metaproteome: phage genomics as an educational platform.</title>
        <authorList>
            <person name="Hatfull G.F."/>
            <person name="Pedulla M.L."/>
            <person name="Jacobs-Sera D."/>
            <person name="Cichon P.M."/>
            <person name="Foley A."/>
            <person name="Ford M.E."/>
            <person name="Gonda R.M."/>
            <person name="Houtz J.M."/>
            <person name="Hryckowian A.J."/>
            <person name="Kelchner V.A."/>
            <person name="Namburi S."/>
            <person name="Pajcini K.V."/>
            <person name="Popovich M.G."/>
            <person name="Schleicher D.T."/>
            <person name="Simanek B.Z."/>
            <person name="Smith A.L."/>
            <person name="Zdanowicz G.M."/>
            <person name="Kumar V."/>
            <person name="Peebles C.L."/>
            <person name="Jacobs W.R.Jr."/>
            <person name="Lawrence J.G."/>
            <person name="Hendrix R.W."/>
        </authorList>
    </citation>
    <scope>NUCLEOTIDE SEQUENCE [LARGE SCALE GENOMIC DNA]</scope>
</reference>
<dbReference type="RefSeq" id="YP_655597.1">
    <property type="nucleotide sequence ID" value="NC_008203.1"/>
</dbReference>